<dbReference type="Proteomes" id="UP000002035">
    <property type="component" value="Unassembled WGS sequence"/>
</dbReference>
<gene>
    <name evidence="2" type="ORF">MCYG_03228</name>
</gene>
<keyword evidence="1" id="KW-0472">Membrane</keyword>
<proteinExistence type="predicted"/>
<dbReference type="VEuPathDB" id="FungiDB:MCYG_03228"/>
<sequence length="258" mass="28823">MVQRCTEYHRFTLESAFSLFLGGQGRVYSFLLCLAGMLAWMEGYMVIIGFIGYISNGRSALLTNIDPLLFCSVLRTMYVYNSQVFVRHLTTAAANITFAYLIVHIRALTFIKARSATGRLSGPPPHPNNQILADGSTTCRNGIRYEFPAAWDYTKRIEPSGEVRLKRNLNLILFACRLLLEYGCLPLVLDPGNLILSLLFIFSQPCIDLSIDCDYAIWGACRPSDRNSSALAIRSTASILFDCNGNHPPTPRKRSPPL</sequence>
<feature type="transmembrane region" description="Helical" evidence="1">
    <location>
        <begin position="92"/>
        <end position="111"/>
    </location>
</feature>
<keyword evidence="3" id="KW-1185">Reference proteome</keyword>
<dbReference type="EMBL" id="DS995703">
    <property type="protein sequence ID" value="EEQ30409.1"/>
    <property type="molecule type" value="Genomic_DNA"/>
</dbReference>
<dbReference type="AlphaFoldDB" id="C5FL37"/>
<feature type="transmembrane region" description="Helical" evidence="1">
    <location>
        <begin position="27"/>
        <end position="54"/>
    </location>
</feature>
<dbReference type="HOGENOM" id="CLU_1077587_0_0_1"/>
<keyword evidence="1" id="KW-1133">Transmembrane helix</keyword>
<evidence type="ECO:0000313" key="3">
    <source>
        <dbReference type="Proteomes" id="UP000002035"/>
    </source>
</evidence>
<accession>C5FL37</accession>
<name>C5FL37_ARTOC</name>
<protein>
    <submittedName>
        <fullName evidence="2">Uncharacterized protein</fullName>
    </submittedName>
</protein>
<evidence type="ECO:0000313" key="2">
    <source>
        <dbReference type="EMBL" id="EEQ30409.1"/>
    </source>
</evidence>
<dbReference type="RefSeq" id="XP_002847722.1">
    <property type="nucleotide sequence ID" value="XM_002847676.1"/>
</dbReference>
<organism evidence="2 3">
    <name type="scientific">Arthroderma otae (strain ATCC MYA-4605 / CBS 113480)</name>
    <name type="common">Microsporum canis</name>
    <dbReference type="NCBI Taxonomy" id="554155"/>
    <lineage>
        <taxon>Eukaryota</taxon>
        <taxon>Fungi</taxon>
        <taxon>Dikarya</taxon>
        <taxon>Ascomycota</taxon>
        <taxon>Pezizomycotina</taxon>
        <taxon>Eurotiomycetes</taxon>
        <taxon>Eurotiomycetidae</taxon>
        <taxon>Onygenales</taxon>
        <taxon>Arthrodermataceae</taxon>
        <taxon>Microsporum</taxon>
    </lineage>
</organism>
<keyword evidence="1" id="KW-0812">Transmembrane</keyword>
<dbReference type="GeneID" id="9230484"/>
<evidence type="ECO:0000256" key="1">
    <source>
        <dbReference type="SAM" id="Phobius"/>
    </source>
</evidence>
<reference evidence="3" key="1">
    <citation type="journal article" date="2012" name="MBio">
        <title>Comparative genome analysis of Trichophyton rubrum and related dermatophytes reveals candidate genes involved in infection.</title>
        <authorList>
            <person name="Martinez D.A."/>
            <person name="Oliver B.G."/>
            <person name="Graeser Y."/>
            <person name="Goldberg J.M."/>
            <person name="Li W."/>
            <person name="Martinez-Rossi N.M."/>
            <person name="Monod M."/>
            <person name="Shelest E."/>
            <person name="Barton R.C."/>
            <person name="Birch E."/>
            <person name="Brakhage A.A."/>
            <person name="Chen Z."/>
            <person name="Gurr S.J."/>
            <person name="Heiman D."/>
            <person name="Heitman J."/>
            <person name="Kosti I."/>
            <person name="Rossi A."/>
            <person name="Saif S."/>
            <person name="Samalova M."/>
            <person name="Saunders C.W."/>
            <person name="Shea T."/>
            <person name="Summerbell R.C."/>
            <person name="Xu J."/>
            <person name="Young S."/>
            <person name="Zeng Q."/>
            <person name="Birren B.W."/>
            <person name="Cuomo C.A."/>
            <person name="White T.C."/>
        </authorList>
    </citation>
    <scope>NUCLEOTIDE SEQUENCE [LARGE SCALE GENOMIC DNA]</scope>
    <source>
        <strain evidence="3">ATCC MYA-4605 / CBS 113480</strain>
    </source>
</reference>